<dbReference type="PANTHER" id="PTHR42944:SF1">
    <property type="entry name" value="ADENINE DNA GLYCOSYLASE"/>
    <property type="match status" value="1"/>
</dbReference>
<evidence type="ECO:0000256" key="1">
    <source>
        <dbReference type="ARBA" id="ARBA00000843"/>
    </source>
</evidence>
<comment type="caution">
    <text evidence="16">The sequence shown here is derived from an EMBL/GenBank/DDBJ whole genome shotgun (WGS) entry which is preliminary data.</text>
</comment>
<evidence type="ECO:0000256" key="14">
    <source>
        <dbReference type="RuleBase" id="RU365096"/>
    </source>
</evidence>
<evidence type="ECO:0000256" key="10">
    <source>
        <dbReference type="ARBA" id="ARBA00023004"/>
    </source>
</evidence>
<evidence type="ECO:0000256" key="3">
    <source>
        <dbReference type="ARBA" id="ARBA00008343"/>
    </source>
</evidence>
<dbReference type="EMBL" id="BMLI01000001">
    <property type="protein sequence ID" value="GGM76170.1"/>
    <property type="molecule type" value="Genomic_DNA"/>
</dbReference>
<gene>
    <name evidence="16" type="primary">mutY</name>
    <name evidence="16" type="ORF">GCM10010967_04670</name>
</gene>
<comment type="function">
    <text evidence="2">Adenine glycosylase active on G-A mispairs. MutY also corrects error-prone DNA synthesis past GO lesions which are due to the oxidatively damaged form of guanine: 7,8-dihydro-8-oxoguanine (8-oxo-dGTP).</text>
</comment>
<accession>A0ABQ2HF38</accession>
<dbReference type="InterPro" id="IPR005760">
    <property type="entry name" value="A/G_AdeGlyc_MutY"/>
</dbReference>
<reference evidence="17" key="1">
    <citation type="journal article" date="2019" name="Int. J. Syst. Evol. Microbiol.">
        <title>The Global Catalogue of Microorganisms (GCM) 10K type strain sequencing project: providing services to taxonomists for standard genome sequencing and annotation.</title>
        <authorList>
            <consortium name="The Broad Institute Genomics Platform"/>
            <consortium name="The Broad Institute Genome Sequencing Center for Infectious Disease"/>
            <person name="Wu L."/>
            <person name="Ma J."/>
        </authorList>
    </citation>
    <scope>NUCLEOTIDE SEQUENCE [LARGE SCALE GENOMIC DNA]</scope>
    <source>
        <strain evidence="17">CGMCC 1.6375</strain>
    </source>
</reference>
<evidence type="ECO:0000313" key="17">
    <source>
        <dbReference type="Proteomes" id="UP000632339"/>
    </source>
</evidence>
<dbReference type="EC" id="3.2.2.31" evidence="4 14"/>
<dbReference type="Proteomes" id="UP000632339">
    <property type="component" value="Unassembled WGS sequence"/>
</dbReference>
<sequence>MHISENNLIPDDFEVIDFNRRLKSWYLENHRPLPWRETKDPYKIWLSEVILQQTRVAQGLPYYERFTEQYPTVFDLAAADERDVLRLWQGLGYYSRARNMHFTARQVVDEYKGNFPQSAEKLLKLKGLGQYTAAAIAAFAFDEAVPAIDGNVYRVMSRIFGIQSDMLSNEGKKEFAALARQLVSKEDPATYNQAMIEFGALQCVPASPNCTVCIFGDECYANAHQMQGQLPVKIKKLTVKQRFLNYFIIKQDDKLAMHERRGRDIWTGLYDFFLIESNAPASAPDDLAITDPVFQNLLAKSRLTEVLKLYSHILTHQRLQVRFWWLEIPETERIDLPPGMAFYSHEEVEVLPKPILIDTILREEGYL</sequence>
<dbReference type="SMART" id="SM00478">
    <property type="entry name" value="ENDO3c"/>
    <property type="match status" value="1"/>
</dbReference>
<keyword evidence="12" id="KW-0234">DNA repair</keyword>
<dbReference type="SUPFAM" id="SSF55811">
    <property type="entry name" value="Nudix"/>
    <property type="match status" value="1"/>
</dbReference>
<evidence type="ECO:0000256" key="12">
    <source>
        <dbReference type="ARBA" id="ARBA00023204"/>
    </source>
</evidence>
<dbReference type="InterPro" id="IPR023170">
    <property type="entry name" value="HhH_base_excis_C"/>
</dbReference>
<dbReference type="PANTHER" id="PTHR42944">
    <property type="entry name" value="ADENINE DNA GLYCOSYLASE"/>
    <property type="match status" value="1"/>
</dbReference>
<keyword evidence="17" id="KW-1185">Reference proteome</keyword>
<dbReference type="SUPFAM" id="SSF48150">
    <property type="entry name" value="DNA-glycosylase"/>
    <property type="match status" value="1"/>
</dbReference>
<dbReference type="Gene3D" id="3.90.79.10">
    <property type="entry name" value="Nucleoside Triphosphate Pyrophosphohydrolase"/>
    <property type="match status" value="1"/>
</dbReference>
<protein>
    <recommendedName>
        <fullName evidence="5 14">Adenine DNA glycosylase</fullName>
        <ecNumber evidence="4 14">3.2.2.31</ecNumber>
    </recommendedName>
</protein>
<dbReference type="InterPro" id="IPR003265">
    <property type="entry name" value="HhH-GPD_domain"/>
</dbReference>
<keyword evidence="10 14" id="KW-0408">Iron</keyword>
<keyword evidence="8 14" id="KW-0227">DNA damage</keyword>
<evidence type="ECO:0000256" key="7">
    <source>
        <dbReference type="ARBA" id="ARBA00022723"/>
    </source>
</evidence>
<dbReference type="InterPro" id="IPR015797">
    <property type="entry name" value="NUDIX_hydrolase-like_dom_sf"/>
</dbReference>
<dbReference type="InterPro" id="IPR029119">
    <property type="entry name" value="MutY_C"/>
</dbReference>
<dbReference type="Gene3D" id="1.10.340.30">
    <property type="entry name" value="Hypothetical protein, domain 2"/>
    <property type="match status" value="1"/>
</dbReference>
<dbReference type="RefSeq" id="WP_019941820.1">
    <property type="nucleotide sequence ID" value="NZ_BMLI01000001.1"/>
</dbReference>
<evidence type="ECO:0000256" key="13">
    <source>
        <dbReference type="ARBA" id="ARBA00023295"/>
    </source>
</evidence>
<evidence type="ECO:0000256" key="5">
    <source>
        <dbReference type="ARBA" id="ARBA00022023"/>
    </source>
</evidence>
<dbReference type="InterPro" id="IPR011257">
    <property type="entry name" value="DNA_glycosylase"/>
</dbReference>
<evidence type="ECO:0000256" key="8">
    <source>
        <dbReference type="ARBA" id="ARBA00022763"/>
    </source>
</evidence>
<evidence type="ECO:0000313" key="16">
    <source>
        <dbReference type="EMBL" id="GGM76170.1"/>
    </source>
</evidence>
<evidence type="ECO:0000256" key="4">
    <source>
        <dbReference type="ARBA" id="ARBA00012045"/>
    </source>
</evidence>
<dbReference type="Gene3D" id="1.10.1670.10">
    <property type="entry name" value="Helix-hairpin-Helix base-excision DNA repair enzymes (C-terminal)"/>
    <property type="match status" value="1"/>
</dbReference>
<feature type="domain" description="HhH-GPD" evidence="15">
    <location>
        <begin position="50"/>
        <end position="201"/>
    </location>
</feature>
<dbReference type="Pfam" id="PF14815">
    <property type="entry name" value="NUDIX_4"/>
    <property type="match status" value="1"/>
</dbReference>
<dbReference type="CDD" id="cd00056">
    <property type="entry name" value="ENDO3c"/>
    <property type="match status" value="1"/>
</dbReference>
<keyword evidence="11" id="KW-0411">Iron-sulfur</keyword>
<proteinExistence type="inferred from homology"/>
<evidence type="ECO:0000256" key="6">
    <source>
        <dbReference type="ARBA" id="ARBA00022485"/>
    </source>
</evidence>
<keyword evidence="9" id="KW-0378">Hydrolase</keyword>
<evidence type="ECO:0000256" key="2">
    <source>
        <dbReference type="ARBA" id="ARBA00002933"/>
    </source>
</evidence>
<evidence type="ECO:0000256" key="9">
    <source>
        <dbReference type="ARBA" id="ARBA00022801"/>
    </source>
</evidence>
<comment type="cofactor">
    <cofactor evidence="14">
        <name>[4Fe-4S] cluster</name>
        <dbReference type="ChEBI" id="CHEBI:49883"/>
    </cofactor>
    <text evidence="14">Binds 1 [4Fe-4S] cluster.</text>
</comment>
<organism evidence="16 17">
    <name type="scientific">Dyadobacter beijingensis</name>
    <dbReference type="NCBI Taxonomy" id="365489"/>
    <lineage>
        <taxon>Bacteria</taxon>
        <taxon>Pseudomonadati</taxon>
        <taxon>Bacteroidota</taxon>
        <taxon>Cytophagia</taxon>
        <taxon>Cytophagales</taxon>
        <taxon>Spirosomataceae</taxon>
        <taxon>Dyadobacter</taxon>
    </lineage>
</organism>
<keyword evidence="7" id="KW-0479">Metal-binding</keyword>
<name>A0ABQ2HF38_9BACT</name>
<comment type="catalytic activity">
    <reaction evidence="1 14">
        <text>Hydrolyzes free adenine bases from 7,8-dihydro-8-oxoguanine:adenine mismatched double-stranded DNA, leaving an apurinic site.</text>
        <dbReference type="EC" id="3.2.2.31"/>
    </reaction>
</comment>
<dbReference type="Pfam" id="PF00730">
    <property type="entry name" value="HhH-GPD"/>
    <property type="match status" value="1"/>
</dbReference>
<keyword evidence="6" id="KW-0004">4Fe-4S</keyword>
<comment type="similarity">
    <text evidence="3 14">Belongs to the Nth/MutY family.</text>
</comment>
<dbReference type="CDD" id="cd03431">
    <property type="entry name" value="NUDIX_DNA_Glycosylase_C-MutY"/>
    <property type="match status" value="1"/>
</dbReference>
<evidence type="ECO:0000256" key="11">
    <source>
        <dbReference type="ARBA" id="ARBA00023014"/>
    </source>
</evidence>
<evidence type="ECO:0000259" key="15">
    <source>
        <dbReference type="SMART" id="SM00478"/>
    </source>
</evidence>
<dbReference type="NCBIfam" id="TIGR01084">
    <property type="entry name" value="mutY"/>
    <property type="match status" value="1"/>
</dbReference>
<dbReference type="InterPro" id="IPR044298">
    <property type="entry name" value="MIG/MutY"/>
</dbReference>
<keyword evidence="13 14" id="KW-0326">Glycosidase</keyword>